<keyword evidence="1" id="KW-1133">Transmembrane helix</keyword>
<proteinExistence type="predicted"/>
<dbReference type="AlphaFoldDB" id="A0A7C1GDJ0"/>
<gene>
    <name evidence="2" type="ORF">ENN26_08880</name>
</gene>
<sequence>MMRYKELYVSISILLILLPIVSASCVTLEDLAAIEVVFNKPGAVLGYSRLVEAGYAVRLSSQEVAYRSGYDARIVVILGDTYLGGKYGYIRIQVPFANGKALYNVSEVEARRVLQKEAERLLEMGVLRGVSREDVDAIVSCARLGYAGWDTRLVYEDGSWKPFNQTRLYRPLSACTVPLTFNLEDVPVFPAEGESFPSTVLVVAVALACLLLAGFLLYRQRRASKTA</sequence>
<dbReference type="EMBL" id="DSAY01000165">
    <property type="protein sequence ID" value="HDP15868.1"/>
    <property type="molecule type" value="Genomic_DNA"/>
</dbReference>
<evidence type="ECO:0000313" key="2">
    <source>
        <dbReference type="EMBL" id="HDP15868.1"/>
    </source>
</evidence>
<feature type="transmembrane region" description="Helical" evidence="1">
    <location>
        <begin position="196"/>
        <end position="218"/>
    </location>
</feature>
<organism evidence="2">
    <name type="scientific">Thermofilum adornatum</name>
    <dbReference type="NCBI Taxonomy" id="1365176"/>
    <lineage>
        <taxon>Archaea</taxon>
        <taxon>Thermoproteota</taxon>
        <taxon>Thermoprotei</taxon>
        <taxon>Thermofilales</taxon>
        <taxon>Thermofilaceae</taxon>
        <taxon>Thermofilum</taxon>
    </lineage>
</organism>
<name>A0A7C1GDJ0_9CREN</name>
<keyword evidence="1" id="KW-0812">Transmembrane</keyword>
<evidence type="ECO:0008006" key="3">
    <source>
        <dbReference type="Google" id="ProtNLM"/>
    </source>
</evidence>
<protein>
    <recommendedName>
        <fullName evidence="3">LPXTG cell wall anchor domain-containing protein</fullName>
    </recommendedName>
</protein>
<accession>A0A7C1GDJ0</accession>
<dbReference type="PROSITE" id="PS51257">
    <property type="entry name" value="PROKAR_LIPOPROTEIN"/>
    <property type="match status" value="1"/>
</dbReference>
<keyword evidence="1" id="KW-0472">Membrane</keyword>
<comment type="caution">
    <text evidence="2">The sequence shown here is derived from an EMBL/GenBank/DDBJ whole genome shotgun (WGS) entry which is preliminary data.</text>
</comment>
<evidence type="ECO:0000256" key="1">
    <source>
        <dbReference type="SAM" id="Phobius"/>
    </source>
</evidence>
<reference evidence="2" key="1">
    <citation type="journal article" date="2020" name="mSystems">
        <title>Genome- and Community-Level Interaction Insights into Carbon Utilization and Element Cycling Functions of Hydrothermarchaeota in Hydrothermal Sediment.</title>
        <authorList>
            <person name="Zhou Z."/>
            <person name="Liu Y."/>
            <person name="Xu W."/>
            <person name="Pan J."/>
            <person name="Luo Z.H."/>
            <person name="Li M."/>
        </authorList>
    </citation>
    <scope>NUCLEOTIDE SEQUENCE [LARGE SCALE GENOMIC DNA]</scope>
    <source>
        <strain evidence="2">SpSt-116</strain>
    </source>
</reference>